<proteinExistence type="predicted"/>
<feature type="non-terminal residue" evidence="2">
    <location>
        <position position="1"/>
    </location>
</feature>
<evidence type="ECO:0000313" key="3">
    <source>
        <dbReference type="Proteomes" id="UP000499080"/>
    </source>
</evidence>
<reference evidence="2 3" key="1">
    <citation type="journal article" date="2019" name="Sci. Rep.">
        <title>Orb-weaving spider Araneus ventricosus genome elucidates the spidroin gene catalogue.</title>
        <authorList>
            <person name="Kono N."/>
            <person name="Nakamura H."/>
            <person name="Ohtoshi R."/>
            <person name="Moran D.A.P."/>
            <person name="Shinohara A."/>
            <person name="Yoshida Y."/>
            <person name="Fujiwara M."/>
            <person name="Mori M."/>
            <person name="Tomita M."/>
            <person name="Arakawa K."/>
        </authorList>
    </citation>
    <scope>NUCLEOTIDE SEQUENCE [LARGE SCALE GENOMIC DNA]</scope>
</reference>
<organism evidence="2 3">
    <name type="scientific">Araneus ventricosus</name>
    <name type="common">Orbweaver spider</name>
    <name type="synonym">Epeira ventricosa</name>
    <dbReference type="NCBI Taxonomy" id="182803"/>
    <lineage>
        <taxon>Eukaryota</taxon>
        <taxon>Metazoa</taxon>
        <taxon>Ecdysozoa</taxon>
        <taxon>Arthropoda</taxon>
        <taxon>Chelicerata</taxon>
        <taxon>Arachnida</taxon>
        <taxon>Araneae</taxon>
        <taxon>Araneomorphae</taxon>
        <taxon>Entelegynae</taxon>
        <taxon>Araneoidea</taxon>
        <taxon>Araneidae</taxon>
        <taxon>Araneus</taxon>
    </lineage>
</organism>
<dbReference type="Proteomes" id="UP000499080">
    <property type="component" value="Unassembled WGS sequence"/>
</dbReference>
<name>A0A4Y1ZK81_ARAVE</name>
<dbReference type="EMBL" id="BGPR01150418">
    <property type="protein sequence ID" value="GBL53863.1"/>
    <property type="molecule type" value="Genomic_DNA"/>
</dbReference>
<dbReference type="EMBL" id="BGPR01150380">
    <property type="protein sequence ID" value="GBL53669.1"/>
    <property type="molecule type" value="Genomic_DNA"/>
</dbReference>
<gene>
    <name evidence="2" type="ORF">AVEN_183024_1</name>
    <name evidence="1" type="ORF">AVEN_5807_1</name>
</gene>
<keyword evidence="3" id="KW-1185">Reference proteome</keyword>
<accession>A0A4Y1ZK81</accession>
<dbReference type="AlphaFoldDB" id="A0A4Y1ZK81"/>
<protein>
    <submittedName>
        <fullName evidence="2">Uncharacterized protein</fullName>
    </submittedName>
</protein>
<evidence type="ECO:0000313" key="2">
    <source>
        <dbReference type="EMBL" id="GBL53863.1"/>
    </source>
</evidence>
<sequence>LLVPELTSHHYPYIYQKFTKSIPVSIESLVRTTGVLRSFEIDSHKFWILGAYEKELNKT</sequence>
<comment type="caution">
    <text evidence="2">The sequence shown here is derived from an EMBL/GenBank/DDBJ whole genome shotgun (WGS) entry which is preliminary data.</text>
</comment>
<evidence type="ECO:0000313" key="1">
    <source>
        <dbReference type="EMBL" id="GBL53669.1"/>
    </source>
</evidence>